<dbReference type="InterPro" id="IPR000037">
    <property type="entry name" value="SsrA-bd_prot"/>
</dbReference>
<keyword evidence="2 3" id="KW-0694">RNA-binding</keyword>
<organism evidence="5 6">
    <name type="scientific">Arboricoccus pini</name>
    <dbReference type="NCBI Taxonomy" id="1963835"/>
    <lineage>
        <taxon>Bacteria</taxon>
        <taxon>Pseudomonadati</taxon>
        <taxon>Pseudomonadota</taxon>
        <taxon>Alphaproteobacteria</taxon>
        <taxon>Geminicoccales</taxon>
        <taxon>Geminicoccaceae</taxon>
        <taxon>Arboricoccus</taxon>
    </lineage>
</organism>
<dbReference type="Gene3D" id="2.40.280.10">
    <property type="match status" value="1"/>
</dbReference>
<dbReference type="GO" id="GO:0003723">
    <property type="term" value="F:RNA binding"/>
    <property type="evidence" value="ECO:0007669"/>
    <property type="project" value="UniProtKB-UniRule"/>
</dbReference>
<proteinExistence type="inferred from homology"/>
<reference evidence="5 6" key="1">
    <citation type="submission" date="2017-06" db="EMBL/GenBank/DDBJ databases">
        <authorList>
            <person name="Kim H.J."/>
            <person name="Triplett B.A."/>
        </authorList>
    </citation>
    <scope>NUCLEOTIDE SEQUENCE [LARGE SCALE GENOMIC DNA]</scope>
    <source>
        <strain evidence="5 6">B29T1</strain>
    </source>
</reference>
<sequence length="158" mass="18275">MAKDSAHRQIAQNRKAFHDYFIEERVEAGIILMGSEVKSIREGRATISEAHAAEMEGELWLFNAYIPEYGKANRFNHEVRRPRKLLVTKRERDRLVGAVQRKGMTIVPLSLYFGKRGWAKLEIGLAKGKQSHDKRAAQKDRDWSRDKQRIMRGNGRGE</sequence>
<dbReference type="Proteomes" id="UP000197065">
    <property type="component" value="Unassembled WGS sequence"/>
</dbReference>
<keyword evidence="1 3" id="KW-0963">Cytoplasm</keyword>
<feature type="compositionally biased region" description="Basic and acidic residues" evidence="4">
    <location>
        <begin position="130"/>
        <end position="158"/>
    </location>
</feature>
<dbReference type="InterPro" id="IPR020081">
    <property type="entry name" value="SsrA-bd_prot_CS"/>
</dbReference>
<feature type="region of interest" description="Disordered" evidence="4">
    <location>
        <begin position="129"/>
        <end position="158"/>
    </location>
</feature>
<protein>
    <recommendedName>
        <fullName evidence="3">SsrA-binding protein</fullName>
    </recommendedName>
    <alternativeName>
        <fullName evidence="3">Small protein B</fullName>
    </alternativeName>
</protein>
<dbReference type="PROSITE" id="PS01317">
    <property type="entry name" value="SSRP"/>
    <property type="match status" value="1"/>
</dbReference>
<evidence type="ECO:0000313" key="5">
    <source>
        <dbReference type="EMBL" id="SNB61346.1"/>
    </source>
</evidence>
<dbReference type="GO" id="GO:0070929">
    <property type="term" value="P:trans-translation"/>
    <property type="evidence" value="ECO:0007669"/>
    <property type="project" value="UniProtKB-UniRule"/>
</dbReference>
<evidence type="ECO:0000313" key="6">
    <source>
        <dbReference type="Proteomes" id="UP000197065"/>
    </source>
</evidence>
<comment type="function">
    <text evidence="3">Required for rescue of stalled ribosomes mediated by trans-translation. Binds to transfer-messenger RNA (tmRNA), required for stable association of tmRNA with ribosomes. tmRNA and SmpB together mimic tRNA shape, replacing the anticodon stem-loop with SmpB. tmRNA is encoded by the ssrA gene; the 2 termini fold to resemble tRNA(Ala) and it encodes a 'tag peptide', a short internal open reading frame. During trans-translation Ala-aminoacylated tmRNA acts like a tRNA, entering the A-site of stalled ribosomes, displacing the stalled mRNA. The ribosome then switches to translate the ORF on the tmRNA; the nascent peptide is terminated with the 'tag peptide' encoded by the tmRNA and targeted for degradation. The ribosome is freed to recommence translation, which seems to be the essential function of trans-translation.</text>
</comment>
<gene>
    <name evidence="3" type="primary">smpB</name>
    <name evidence="5" type="ORF">SAMN07250955_102192</name>
</gene>
<dbReference type="HAMAP" id="MF_00023">
    <property type="entry name" value="SmpB"/>
    <property type="match status" value="1"/>
</dbReference>
<dbReference type="AlphaFoldDB" id="A0A212QPH0"/>
<name>A0A212QPH0_9PROT</name>
<evidence type="ECO:0000256" key="3">
    <source>
        <dbReference type="HAMAP-Rule" id="MF_00023"/>
    </source>
</evidence>
<dbReference type="SUPFAM" id="SSF74982">
    <property type="entry name" value="Small protein B (SmpB)"/>
    <property type="match status" value="1"/>
</dbReference>
<evidence type="ECO:0000256" key="4">
    <source>
        <dbReference type="SAM" id="MobiDB-lite"/>
    </source>
</evidence>
<dbReference type="CDD" id="cd09294">
    <property type="entry name" value="SmpB"/>
    <property type="match status" value="1"/>
</dbReference>
<accession>A0A212QPH0</accession>
<comment type="subcellular location">
    <subcellularLocation>
        <location evidence="3">Cytoplasm</location>
    </subcellularLocation>
    <text evidence="3">The tmRNA-SmpB complex associates with stalled 70S ribosomes.</text>
</comment>
<dbReference type="GO" id="GO:0005829">
    <property type="term" value="C:cytosol"/>
    <property type="evidence" value="ECO:0007669"/>
    <property type="project" value="TreeGrafter"/>
</dbReference>
<dbReference type="Pfam" id="PF01668">
    <property type="entry name" value="SmpB"/>
    <property type="match status" value="1"/>
</dbReference>
<dbReference type="RefSeq" id="WP_088560051.1">
    <property type="nucleotide sequence ID" value="NZ_FYEH01000002.1"/>
</dbReference>
<dbReference type="InterPro" id="IPR023620">
    <property type="entry name" value="SmpB"/>
</dbReference>
<evidence type="ECO:0000256" key="2">
    <source>
        <dbReference type="ARBA" id="ARBA00022884"/>
    </source>
</evidence>
<dbReference type="EMBL" id="FYEH01000002">
    <property type="protein sequence ID" value="SNB61346.1"/>
    <property type="molecule type" value="Genomic_DNA"/>
</dbReference>
<dbReference type="NCBIfam" id="NF003843">
    <property type="entry name" value="PRK05422.1"/>
    <property type="match status" value="1"/>
</dbReference>
<dbReference type="PANTHER" id="PTHR30308:SF2">
    <property type="entry name" value="SSRA-BINDING PROTEIN"/>
    <property type="match status" value="1"/>
</dbReference>
<dbReference type="GO" id="GO:0070930">
    <property type="term" value="P:trans-translation-dependent protein tagging"/>
    <property type="evidence" value="ECO:0007669"/>
    <property type="project" value="TreeGrafter"/>
</dbReference>
<dbReference type="NCBIfam" id="TIGR00086">
    <property type="entry name" value="smpB"/>
    <property type="match status" value="1"/>
</dbReference>
<keyword evidence="6" id="KW-1185">Reference proteome</keyword>
<evidence type="ECO:0000256" key="1">
    <source>
        <dbReference type="ARBA" id="ARBA00022490"/>
    </source>
</evidence>
<dbReference type="PANTHER" id="PTHR30308">
    <property type="entry name" value="TMRNA-BINDING COMPONENT OF TRANS-TRANSLATION TAGGING COMPLEX"/>
    <property type="match status" value="1"/>
</dbReference>
<dbReference type="OrthoDB" id="9805462at2"/>
<comment type="similarity">
    <text evidence="3">Belongs to the SmpB family.</text>
</comment>